<comment type="caution">
    <text evidence="2">The sequence shown here is derived from an EMBL/GenBank/DDBJ whole genome shotgun (WGS) entry which is preliminary data.</text>
</comment>
<evidence type="ECO:0000256" key="1">
    <source>
        <dbReference type="SAM" id="MobiDB-lite"/>
    </source>
</evidence>
<dbReference type="Gene3D" id="3.60.10.10">
    <property type="entry name" value="Endonuclease/exonuclease/phosphatase"/>
    <property type="match status" value="1"/>
</dbReference>
<proteinExistence type="predicted"/>
<feature type="compositionally biased region" description="Basic and acidic residues" evidence="1">
    <location>
        <begin position="132"/>
        <end position="158"/>
    </location>
</feature>
<dbReference type="PANTHER" id="PTHR35218">
    <property type="entry name" value="RNASE H DOMAIN-CONTAINING PROTEIN"/>
    <property type="match status" value="1"/>
</dbReference>
<dbReference type="EMBL" id="CAJGYO010000005">
    <property type="protein sequence ID" value="CAD6228991.1"/>
    <property type="molecule type" value="Genomic_DNA"/>
</dbReference>
<evidence type="ECO:0000313" key="3">
    <source>
        <dbReference type="Proteomes" id="UP000604825"/>
    </source>
</evidence>
<dbReference type="AlphaFoldDB" id="A0A811NXB2"/>
<dbReference type="Proteomes" id="UP000604825">
    <property type="component" value="Unassembled WGS sequence"/>
</dbReference>
<sequence>MVVDADGGDSAASKALRLKIQLDIHKPLRRGVTADLGTDKGERWCPITYEHLPDFCYKSGLIGHVDRVCSKKLEKDEQAAYSKVLSYMPPRRPLGGFGYKNQELGGMQSGGSGGSGSWRGGRSDNWSSGGKSRSDGRSWRKDSEKDSVKLIEGKKNDGEEVTSPLKDMRPSEQGSGAAKAELFPKQVVDGALRVPMKIIAWNCHRLGNGAAVRGLMNVQKEEDPDVLFLFETKMDVSRIKGFRWKLGLPNMIVKDCSGRSGGLAISWRRGINLHVRGISRMYIDAEVTKEDGFLWRLNGFYGEPEQKYLSWKALRTLNAARR</sequence>
<dbReference type="SUPFAM" id="SSF56219">
    <property type="entry name" value="DNase I-like"/>
    <property type="match status" value="1"/>
</dbReference>
<dbReference type="InterPro" id="IPR036691">
    <property type="entry name" value="Endo/exonu/phosph_ase_sf"/>
</dbReference>
<protein>
    <submittedName>
        <fullName evidence="2">Uncharacterized protein</fullName>
    </submittedName>
</protein>
<keyword evidence="3" id="KW-1185">Reference proteome</keyword>
<evidence type="ECO:0000313" key="2">
    <source>
        <dbReference type="EMBL" id="CAD6228991.1"/>
    </source>
</evidence>
<accession>A0A811NXB2</accession>
<gene>
    <name evidence="2" type="ORF">NCGR_LOCUS19636</name>
</gene>
<name>A0A811NXB2_9POAL</name>
<reference evidence="2" key="1">
    <citation type="submission" date="2020-10" db="EMBL/GenBank/DDBJ databases">
        <authorList>
            <person name="Han B."/>
            <person name="Lu T."/>
            <person name="Zhao Q."/>
            <person name="Huang X."/>
            <person name="Zhao Y."/>
        </authorList>
    </citation>
    <scope>NUCLEOTIDE SEQUENCE</scope>
</reference>
<dbReference type="PANTHER" id="PTHR35218:SF10">
    <property type="entry name" value="ENDONUCLEASE_EXONUCLEASE_PHOSPHATASE DOMAIN-CONTAINING PROTEIN"/>
    <property type="match status" value="1"/>
</dbReference>
<organism evidence="2 3">
    <name type="scientific">Miscanthus lutarioriparius</name>
    <dbReference type="NCBI Taxonomy" id="422564"/>
    <lineage>
        <taxon>Eukaryota</taxon>
        <taxon>Viridiplantae</taxon>
        <taxon>Streptophyta</taxon>
        <taxon>Embryophyta</taxon>
        <taxon>Tracheophyta</taxon>
        <taxon>Spermatophyta</taxon>
        <taxon>Magnoliopsida</taxon>
        <taxon>Liliopsida</taxon>
        <taxon>Poales</taxon>
        <taxon>Poaceae</taxon>
        <taxon>PACMAD clade</taxon>
        <taxon>Panicoideae</taxon>
        <taxon>Andropogonodae</taxon>
        <taxon>Andropogoneae</taxon>
        <taxon>Saccharinae</taxon>
        <taxon>Miscanthus</taxon>
    </lineage>
</organism>
<feature type="region of interest" description="Disordered" evidence="1">
    <location>
        <begin position="96"/>
        <end position="177"/>
    </location>
</feature>
<dbReference type="OrthoDB" id="670418at2759"/>
<feature type="compositionally biased region" description="Gly residues" evidence="1">
    <location>
        <begin position="107"/>
        <end position="119"/>
    </location>
</feature>